<sequence>MNKKLNKVIIPVAALAIIGGGATAAFASTATPSQPIEQQEQSEQQESSALTGKATITEKESIQIALTEVPGTVNEVELEDENGTVVYGVEVQAEDGSLNDVKVDAQSGNVLKVETDDEDGEEGDGEESDDEQDQAALAEKATITEEESTQIALTEVPGTVKDVELEDENGTVVYSVKVQAEDGSVQEVNVDAQSGKVLIVEADDDENEVDEEA</sequence>
<protein>
    <recommendedName>
        <fullName evidence="2">PepSY domain-containing protein</fullName>
    </recommendedName>
</protein>
<feature type="domain" description="PepSY" evidence="2">
    <location>
        <begin position="56"/>
        <end position="114"/>
    </location>
</feature>
<dbReference type="InParanoid" id="F4PF57"/>
<feature type="region of interest" description="Disordered" evidence="1">
    <location>
        <begin position="97"/>
        <end position="136"/>
    </location>
</feature>
<evidence type="ECO:0000259" key="2">
    <source>
        <dbReference type="Pfam" id="PF03413"/>
    </source>
</evidence>
<feature type="region of interest" description="Disordered" evidence="1">
    <location>
        <begin position="29"/>
        <end position="55"/>
    </location>
</feature>
<dbReference type="Proteomes" id="UP000007241">
    <property type="component" value="Unassembled WGS sequence"/>
</dbReference>
<dbReference type="InterPro" id="IPR025711">
    <property type="entry name" value="PepSY"/>
</dbReference>
<dbReference type="OMA" id="YEMKINA"/>
<dbReference type="Pfam" id="PF03413">
    <property type="entry name" value="PepSY"/>
    <property type="match status" value="2"/>
</dbReference>
<feature type="domain" description="PepSY" evidence="2">
    <location>
        <begin position="143"/>
        <end position="198"/>
    </location>
</feature>
<feature type="compositionally biased region" description="Acidic residues" evidence="1">
    <location>
        <begin position="115"/>
        <end position="133"/>
    </location>
</feature>
<evidence type="ECO:0000256" key="1">
    <source>
        <dbReference type="SAM" id="MobiDB-lite"/>
    </source>
</evidence>
<feature type="compositionally biased region" description="Low complexity" evidence="1">
    <location>
        <begin position="29"/>
        <end position="48"/>
    </location>
</feature>
<keyword evidence="4" id="KW-1185">Reference proteome</keyword>
<reference evidence="3 4" key="1">
    <citation type="submission" date="2009-12" db="EMBL/GenBank/DDBJ databases">
        <title>The draft genome of Batrachochytrium dendrobatidis.</title>
        <authorList>
            <consortium name="US DOE Joint Genome Institute (JGI-PGF)"/>
            <person name="Kuo A."/>
            <person name="Salamov A."/>
            <person name="Schmutz J."/>
            <person name="Lucas S."/>
            <person name="Pitluck S."/>
            <person name="Rosenblum E."/>
            <person name="Stajich J."/>
            <person name="Eisen M."/>
            <person name="Grigoriev I.V."/>
        </authorList>
    </citation>
    <scope>NUCLEOTIDE SEQUENCE [LARGE SCALE GENOMIC DNA]</scope>
    <source>
        <strain evidence="4">JAM81 / FGSC 10211</strain>
    </source>
</reference>
<dbReference type="HOGENOM" id="CLU_1294152_0_0_1"/>
<proteinExistence type="predicted"/>
<evidence type="ECO:0000313" key="3">
    <source>
        <dbReference type="EMBL" id="EGF76136.1"/>
    </source>
</evidence>
<dbReference type="EMBL" id="GL882909">
    <property type="protein sequence ID" value="EGF76136.1"/>
    <property type="molecule type" value="Genomic_DNA"/>
</dbReference>
<evidence type="ECO:0000313" key="4">
    <source>
        <dbReference type="Proteomes" id="UP000007241"/>
    </source>
</evidence>
<dbReference type="Gene3D" id="3.10.450.40">
    <property type="match status" value="2"/>
</dbReference>
<organism evidence="3 4">
    <name type="scientific">Batrachochytrium dendrobatidis (strain JAM81 / FGSC 10211)</name>
    <name type="common">Frog chytrid fungus</name>
    <dbReference type="NCBI Taxonomy" id="684364"/>
    <lineage>
        <taxon>Eukaryota</taxon>
        <taxon>Fungi</taxon>
        <taxon>Fungi incertae sedis</taxon>
        <taxon>Chytridiomycota</taxon>
        <taxon>Chytridiomycota incertae sedis</taxon>
        <taxon>Chytridiomycetes</taxon>
        <taxon>Rhizophydiales</taxon>
        <taxon>Rhizophydiales incertae sedis</taxon>
        <taxon>Batrachochytrium</taxon>
    </lineage>
</organism>
<name>F4PF57_BATDJ</name>
<accession>F4PF57</accession>
<dbReference type="AlphaFoldDB" id="F4PF57"/>
<gene>
    <name evidence="3" type="ORF">BATDEDRAFT_93007</name>
</gene>